<keyword evidence="4" id="KW-1185">Reference proteome</keyword>
<dbReference type="Proteomes" id="UP000602532">
    <property type="component" value="Unassembled WGS sequence"/>
</dbReference>
<dbReference type="InterPro" id="IPR013977">
    <property type="entry name" value="GcvT_C"/>
</dbReference>
<dbReference type="PANTHER" id="PTHR22602">
    <property type="entry name" value="TRANSFERASE CAF17, MITOCHONDRIAL-RELATED"/>
    <property type="match status" value="1"/>
</dbReference>
<dbReference type="PANTHER" id="PTHR22602:SF0">
    <property type="entry name" value="TRANSFERASE CAF17, MITOCHONDRIAL-RELATED"/>
    <property type="match status" value="1"/>
</dbReference>
<dbReference type="RefSeq" id="WP_191765729.1">
    <property type="nucleotide sequence ID" value="NZ_JACSPM010000002.1"/>
</dbReference>
<dbReference type="Gene3D" id="3.30.1360.120">
    <property type="entry name" value="Probable tRNA modification gtpase trme, domain 1"/>
    <property type="match status" value="1"/>
</dbReference>
<evidence type="ECO:0000259" key="2">
    <source>
        <dbReference type="Pfam" id="PF08669"/>
    </source>
</evidence>
<reference evidence="3 4" key="1">
    <citation type="submission" date="2020-08" db="EMBL/GenBank/DDBJ databases">
        <title>A Genomic Blueprint of the Chicken Gut Microbiome.</title>
        <authorList>
            <person name="Gilroy R."/>
            <person name="Ravi A."/>
            <person name="Getino M."/>
            <person name="Pursley I."/>
            <person name="Horton D.L."/>
            <person name="Alikhan N.-F."/>
            <person name="Baker D."/>
            <person name="Gharbi K."/>
            <person name="Hall N."/>
            <person name="Watson M."/>
            <person name="Adriaenssens E.M."/>
            <person name="Foster-Nyarko E."/>
            <person name="Jarju S."/>
            <person name="Secka A."/>
            <person name="Antonio M."/>
            <person name="Oren A."/>
            <person name="Chaudhuri R."/>
            <person name="La Ragione R.M."/>
            <person name="Hildebrand F."/>
            <person name="Pallen M.J."/>
        </authorList>
    </citation>
    <scope>NUCLEOTIDE SEQUENCE [LARGE SCALE GENOMIC DNA]</scope>
    <source>
        <strain evidence="3 4">Sa1CUA4</strain>
    </source>
</reference>
<evidence type="ECO:0000313" key="3">
    <source>
        <dbReference type="EMBL" id="MBD8023377.1"/>
    </source>
</evidence>
<comment type="caution">
    <text evidence="3">The sequence shown here is derived from an EMBL/GenBank/DDBJ whole genome shotgun (WGS) entry which is preliminary data.</text>
</comment>
<dbReference type="Pfam" id="PF08669">
    <property type="entry name" value="GCV_T_C"/>
    <property type="match status" value="1"/>
</dbReference>
<name>A0ABR8X2F8_9MICO</name>
<proteinExistence type="predicted"/>
<evidence type="ECO:0000313" key="4">
    <source>
        <dbReference type="Proteomes" id="UP000602532"/>
    </source>
</evidence>
<protein>
    <submittedName>
        <fullName evidence="3">Folate-binding protein YgfZ</fullName>
    </submittedName>
</protein>
<dbReference type="EMBL" id="JACSPM010000002">
    <property type="protein sequence ID" value="MBD8023377.1"/>
    <property type="molecule type" value="Genomic_DNA"/>
</dbReference>
<accession>A0ABR8X2F8</accession>
<dbReference type="PIRSF" id="PIRSF006487">
    <property type="entry name" value="GcvT"/>
    <property type="match status" value="1"/>
</dbReference>
<dbReference type="InterPro" id="IPR045179">
    <property type="entry name" value="YgfZ/GcvT"/>
</dbReference>
<organism evidence="3 4">
    <name type="scientific">Microbacterium gallinarum</name>
    <dbReference type="NCBI Taxonomy" id="2762209"/>
    <lineage>
        <taxon>Bacteria</taxon>
        <taxon>Bacillati</taxon>
        <taxon>Actinomycetota</taxon>
        <taxon>Actinomycetes</taxon>
        <taxon>Micrococcales</taxon>
        <taxon>Microbacteriaceae</taxon>
        <taxon>Microbacterium</taxon>
    </lineage>
</organism>
<sequence length="368" mass="38763">MASPFASLPGAVVDDSGLQHVGNPLIEQRALSEGRAVVPLGDRAVLAVAGEDRLTWLDSLTSQALASLPPGVSTELLVLDPQGHVEHAASVLDDGETTWLIVDRPDAQGLLTWLLRMRFRLRVAPRDASDEYAVFGGTTAALAALAAAQPGGVPLVWTDPWPAVSTGGWGYAAVDPHPGAARDWAEVLVKRVEEKRIADAAAAGDLAVVGLSAADALRVAAWRPRWSADVDERVLPHELDWLRTAVHLSKGCYRGQETVAKVHNLGHPPRRLVALQLDGSGSVLPEHGAAVRVGEDAVGAVTSVALHFEEGPIALAIVRRSTPVDATLLVDTEDGPVTAAQEVVVPPEAGATANVPRLTRLSRRTPAK</sequence>
<keyword evidence="1" id="KW-0809">Transit peptide</keyword>
<evidence type="ECO:0000256" key="1">
    <source>
        <dbReference type="ARBA" id="ARBA00022946"/>
    </source>
</evidence>
<dbReference type="InterPro" id="IPR029043">
    <property type="entry name" value="GcvT/YgfZ_C"/>
</dbReference>
<dbReference type="SUPFAM" id="SSF103025">
    <property type="entry name" value="Folate-binding domain"/>
    <property type="match status" value="1"/>
</dbReference>
<dbReference type="SUPFAM" id="SSF101790">
    <property type="entry name" value="Aminomethyltransferase beta-barrel domain"/>
    <property type="match status" value="1"/>
</dbReference>
<gene>
    <name evidence="3" type="ORF">H9622_07195</name>
</gene>
<dbReference type="NCBIfam" id="TIGR03317">
    <property type="entry name" value="ygfZ_signature"/>
    <property type="match status" value="1"/>
</dbReference>
<feature type="domain" description="Aminomethyltransferase C-terminal" evidence="2">
    <location>
        <begin position="270"/>
        <end position="339"/>
    </location>
</feature>
<dbReference type="InterPro" id="IPR017703">
    <property type="entry name" value="YgfZ/GCV_T_CS"/>
</dbReference>
<dbReference type="InterPro" id="IPR027266">
    <property type="entry name" value="TrmE/GcvT-like"/>
</dbReference>